<feature type="compositionally biased region" description="Basic and acidic residues" evidence="3">
    <location>
        <begin position="249"/>
        <end position="258"/>
    </location>
</feature>
<comment type="pathway">
    <text evidence="1">Mycotoxin biosynthesis.</text>
</comment>
<sequence>MTTHEKQAPFEEEAEANEPLMEYSIPTFRARGWERVKNLLLFAICGGFLLSYVLLLLAYVESWNVRVDADPFQLGLEGIYGDAPLGSHRQVLKKAGFHDGPPNKYEGRPTPENEAAWADLMTVGMISITGEENARLPMGGSAPVRDANGIVPNKYVVQTSVSHQLHCLKRLRELIWASEKGLAEHWQYGHGSHCIDYLRQALMCHGDLTPIYMMWSEEHGTFMGVQENVMQCRSWEAIIEWSASRNDTGMRVDGDHGKNTKGHGFVEGAHAD</sequence>
<gene>
    <name evidence="5" type="ORF">CSOJ01_12751</name>
</gene>
<dbReference type="Pfam" id="PF11807">
    <property type="entry name" value="UstYa"/>
    <property type="match status" value="1"/>
</dbReference>
<feature type="region of interest" description="Disordered" evidence="3">
    <location>
        <begin position="249"/>
        <end position="272"/>
    </location>
</feature>
<evidence type="ECO:0008006" key="7">
    <source>
        <dbReference type="Google" id="ProtNLM"/>
    </source>
</evidence>
<keyword evidence="4" id="KW-1133">Transmembrane helix</keyword>
<reference evidence="5 6" key="1">
    <citation type="journal article" date="2020" name="Phytopathology">
        <title>Genome Sequence Resources of Colletotrichum truncatum, C. plurivorum, C. musicola, and C. sojae: Four Species Pathogenic to Soybean (Glycine max).</title>
        <authorList>
            <person name="Rogerio F."/>
            <person name="Boufleur T.R."/>
            <person name="Ciampi-Guillardi M."/>
            <person name="Sukno S.A."/>
            <person name="Thon M.R."/>
            <person name="Massola Junior N.S."/>
            <person name="Baroncelli R."/>
        </authorList>
    </citation>
    <scope>NUCLEOTIDE SEQUENCE [LARGE SCALE GENOMIC DNA]</scope>
    <source>
        <strain evidence="5 6">LFN0009</strain>
    </source>
</reference>
<keyword evidence="6" id="KW-1185">Reference proteome</keyword>
<accession>A0A8H6IU07</accession>
<evidence type="ECO:0000256" key="4">
    <source>
        <dbReference type="SAM" id="Phobius"/>
    </source>
</evidence>
<organism evidence="5 6">
    <name type="scientific">Colletotrichum sojae</name>
    <dbReference type="NCBI Taxonomy" id="2175907"/>
    <lineage>
        <taxon>Eukaryota</taxon>
        <taxon>Fungi</taxon>
        <taxon>Dikarya</taxon>
        <taxon>Ascomycota</taxon>
        <taxon>Pezizomycotina</taxon>
        <taxon>Sordariomycetes</taxon>
        <taxon>Hypocreomycetidae</taxon>
        <taxon>Glomerellales</taxon>
        <taxon>Glomerellaceae</taxon>
        <taxon>Colletotrichum</taxon>
        <taxon>Colletotrichum orchidearum species complex</taxon>
    </lineage>
</organism>
<dbReference type="PANTHER" id="PTHR33365">
    <property type="entry name" value="YALI0B05434P"/>
    <property type="match status" value="1"/>
</dbReference>
<evidence type="ECO:0000256" key="1">
    <source>
        <dbReference type="ARBA" id="ARBA00004685"/>
    </source>
</evidence>
<evidence type="ECO:0000256" key="3">
    <source>
        <dbReference type="SAM" id="MobiDB-lite"/>
    </source>
</evidence>
<protein>
    <recommendedName>
        <fullName evidence="7">Tat pathway signal sequence</fullName>
    </recommendedName>
</protein>
<comment type="caution">
    <text evidence="5">The sequence shown here is derived from an EMBL/GenBank/DDBJ whole genome shotgun (WGS) entry which is preliminary data.</text>
</comment>
<dbReference type="InterPro" id="IPR021765">
    <property type="entry name" value="UstYa-like"/>
</dbReference>
<dbReference type="PANTHER" id="PTHR33365:SF4">
    <property type="entry name" value="CYCLOCHLOROTINE BIOSYNTHESIS PROTEIN O"/>
    <property type="match status" value="1"/>
</dbReference>
<comment type="similarity">
    <text evidence="2">Belongs to the ustYa family.</text>
</comment>
<feature type="transmembrane region" description="Helical" evidence="4">
    <location>
        <begin position="39"/>
        <end position="60"/>
    </location>
</feature>
<evidence type="ECO:0000313" key="6">
    <source>
        <dbReference type="Proteomes" id="UP000652219"/>
    </source>
</evidence>
<dbReference type="EMBL" id="WIGN01000339">
    <property type="protein sequence ID" value="KAF6798197.1"/>
    <property type="molecule type" value="Genomic_DNA"/>
</dbReference>
<dbReference type="GO" id="GO:0043386">
    <property type="term" value="P:mycotoxin biosynthetic process"/>
    <property type="evidence" value="ECO:0007669"/>
    <property type="project" value="InterPro"/>
</dbReference>
<keyword evidence="4" id="KW-0812">Transmembrane</keyword>
<dbReference type="Proteomes" id="UP000652219">
    <property type="component" value="Unassembled WGS sequence"/>
</dbReference>
<proteinExistence type="inferred from homology"/>
<dbReference type="AlphaFoldDB" id="A0A8H6IU07"/>
<keyword evidence="4" id="KW-0472">Membrane</keyword>
<evidence type="ECO:0000256" key="2">
    <source>
        <dbReference type="ARBA" id="ARBA00035112"/>
    </source>
</evidence>
<evidence type="ECO:0000313" key="5">
    <source>
        <dbReference type="EMBL" id="KAF6798197.1"/>
    </source>
</evidence>
<name>A0A8H6IU07_9PEZI</name>